<dbReference type="GO" id="GO:0032259">
    <property type="term" value="P:methylation"/>
    <property type="evidence" value="ECO:0007669"/>
    <property type="project" value="UniProtKB-KW"/>
</dbReference>
<evidence type="ECO:0000313" key="6">
    <source>
        <dbReference type="EnsemblPlants" id="Pp3c3_30340V3.1"/>
    </source>
</evidence>
<dbReference type="EnsemblPlants" id="Pp3c3_30340V3.3">
    <property type="protein sequence ID" value="Pp3c3_30340V3.3"/>
    <property type="gene ID" value="Pp3c3_30340"/>
</dbReference>
<dbReference type="Gramene" id="Pp3c3_30340V3.1">
    <property type="protein sequence ID" value="Pp3c3_30340V3.1"/>
    <property type="gene ID" value="Pp3c3_30340"/>
</dbReference>
<dbReference type="PANTHER" id="PTHR13271:SF9">
    <property type="entry name" value="RUBISCO METHYLTRANSFERASE FAMILY PROTEIN"/>
    <property type="match status" value="1"/>
</dbReference>
<protein>
    <recommendedName>
        <fullName evidence="4">Rubisco LSMT substrate-binding domain-containing protein</fullName>
    </recommendedName>
</protein>
<evidence type="ECO:0000313" key="7">
    <source>
        <dbReference type="Proteomes" id="UP000006727"/>
    </source>
</evidence>
<dbReference type="EnsemblPlants" id="Pp3c3_30340V3.2">
    <property type="protein sequence ID" value="Pp3c3_30340V3.2"/>
    <property type="gene ID" value="Pp3c3_30340"/>
</dbReference>
<dbReference type="OMA" id="SFANQNQ"/>
<reference evidence="5 7" key="2">
    <citation type="journal article" date="2018" name="Plant J.">
        <title>The Physcomitrella patens chromosome-scale assembly reveals moss genome structure and evolution.</title>
        <authorList>
            <person name="Lang D."/>
            <person name="Ullrich K.K."/>
            <person name="Murat F."/>
            <person name="Fuchs J."/>
            <person name="Jenkins J."/>
            <person name="Haas F.B."/>
            <person name="Piednoel M."/>
            <person name="Gundlach H."/>
            <person name="Van Bel M."/>
            <person name="Meyberg R."/>
            <person name="Vives C."/>
            <person name="Morata J."/>
            <person name="Symeonidi A."/>
            <person name="Hiss M."/>
            <person name="Muchero W."/>
            <person name="Kamisugi Y."/>
            <person name="Saleh O."/>
            <person name="Blanc G."/>
            <person name="Decker E.L."/>
            <person name="van Gessel N."/>
            <person name="Grimwood J."/>
            <person name="Hayes R.D."/>
            <person name="Graham S.W."/>
            <person name="Gunter L.E."/>
            <person name="McDaniel S.F."/>
            <person name="Hoernstein S.N.W."/>
            <person name="Larsson A."/>
            <person name="Li F.W."/>
            <person name="Perroud P.F."/>
            <person name="Phillips J."/>
            <person name="Ranjan P."/>
            <person name="Rokshar D.S."/>
            <person name="Rothfels C.J."/>
            <person name="Schneider L."/>
            <person name="Shu S."/>
            <person name="Stevenson D.W."/>
            <person name="Thummler F."/>
            <person name="Tillich M."/>
            <person name="Villarreal Aguilar J.C."/>
            <person name="Widiez T."/>
            <person name="Wong G.K."/>
            <person name="Wymore A."/>
            <person name="Zhang Y."/>
            <person name="Zimmer A.D."/>
            <person name="Quatrano R.S."/>
            <person name="Mayer K.F.X."/>
            <person name="Goodstein D."/>
            <person name="Casacuberta J.M."/>
            <person name="Vandepoele K."/>
            <person name="Reski R."/>
            <person name="Cuming A.C."/>
            <person name="Tuskan G.A."/>
            <person name="Maumus F."/>
            <person name="Salse J."/>
            <person name="Schmutz J."/>
            <person name="Rensing S.A."/>
        </authorList>
    </citation>
    <scope>NUCLEOTIDE SEQUENCE [LARGE SCALE GENOMIC DNA]</scope>
    <source>
        <strain evidence="6 7">cv. Gransden 2004</strain>
    </source>
</reference>
<dbReference type="EnsemblPlants" id="Pp3c3_30340V3.4">
    <property type="protein sequence ID" value="Pp3c3_30340V3.4"/>
    <property type="gene ID" value="Pp3c3_30340"/>
</dbReference>
<dbReference type="CDD" id="cd10527">
    <property type="entry name" value="SET_LSMT"/>
    <property type="match status" value="1"/>
</dbReference>
<gene>
    <name evidence="6" type="primary">LOC112279377</name>
    <name evidence="5" type="ORF">PHYPA_005160</name>
</gene>
<feature type="domain" description="Rubisco LSMT substrate-binding" evidence="4">
    <location>
        <begin position="379"/>
        <end position="498"/>
    </location>
</feature>
<dbReference type="PaxDb" id="3218-PP1S55_141V6.1"/>
<dbReference type="Gramene" id="Pp3c3_30340V3.4">
    <property type="protein sequence ID" value="Pp3c3_30340V3.4"/>
    <property type="gene ID" value="Pp3c3_30340"/>
</dbReference>
<keyword evidence="3" id="KW-0949">S-adenosyl-L-methionine</keyword>
<proteinExistence type="predicted"/>
<evidence type="ECO:0000256" key="2">
    <source>
        <dbReference type="ARBA" id="ARBA00022679"/>
    </source>
</evidence>
<dbReference type="PANTHER" id="PTHR13271">
    <property type="entry name" value="UNCHARACTERIZED PUTATIVE METHYLTRANSFERASE"/>
    <property type="match status" value="1"/>
</dbReference>
<dbReference type="FunFam" id="3.90.1410.10:FF:000003">
    <property type="entry name" value="Rubisco methyltransferase family protein"/>
    <property type="match status" value="1"/>
</dbReference>
<keyword evidence="7" id="KW-1185">Reference proteome</keyword>
<dbReference type="GeneID" id="112279377"/>
<keyword evidence="2" id="KW-0808">Transferase</keyword>
<keyword evidence="1" id="KW-0489">Methyltransferase</keyword>
<dbReference type="Gramene" id="Pp3c3_30340V3.2">
    <property type="protein sequence ID" value="Pp3c3_30340V3.2"/>
    <property type="gene ID" value="Pp3c3_30340"/>
</dbReference>
<dbReference type="Gene3D" id="3.90.1410.10">
    <property type="entry name" value="set domain protein methyltransferase, domain 1"/>
    <property type="match status" value="1"/>
</dbReference>
<dbReference type="Gene3D" id="3.90.1420.10">
    <property type="entry name" value="Rubisco LSMT, substrate-binding domain"/>
    <property type="match status" value="1"/>
</dbReference>
<dbReference type="GO" id="GO:0016279">
    <property type="term" value="F:protein-lysine N-methyltransferase activity"/>
    <property type="evidence" value="ECO:0000318"/>
    <property type="project" value="GO_Central"/>
</dbReference>
<dbReference type="Pfam" id="PF09273">
    <property type="entry name" value="Rubis-subs-bind"/>
    <property type="match status" value="1"/>
</dbReference>
<dbReference type="OrthoDB" id="341421at2759"/>
<evidence type="ECO:0000259" key="4">
    <source>
        <dbReference type="Pfam" id="PF09273"/>
    </source>
</evidence>
<dbReference type="RefSeq" id="XP_024369530.1">
    <property type="nucleotide sequence ID" value="XM_024513762.2"/>
</dbReference>
<dbReference type="AlphaFoldDB" id="A0A2K1KWJ6"/>
<dbReference type="STRING" id="3218.A0A2K1KWJ6"/>
<accession>A0A2K1KWJ6</accession>
<name>A0A2K1KWJ6_PHYPA</name>
<dbReference type="SUPFAM" id="SSF81822">
    <property type="entry name" value="RuBisCo LSMT C-terminal, substrate-binding domain"/>
    <property type="match status" value="1"/>
</dbReference>
<dbReference type="Gramene" id="Pp3c3_30340V3.3">
    <property type="protein sequence ID" value="Pp3c3_30340V3.3"/>
    <property type="gene ID" value="Pp3c3_30340"/>
</dbReference>
<dbReference type="InterPro" id="IPR046341">
    <property type="entry name" value="SET_dom_sf"/>
</dbReference>
<evidence type="ECO:0000256" key="3">
    <source>
        <dbReference type="ARBA" id="ARBA00022691"/>
    </source>
</evidence>
<dbReference type="InterPro" id="IPR050600">
    <property type="entry name" value="SETD3_SETD6_MTase"/>
</dbReference>
<dbReference type="InterPro" id="IPR036464">
    <property type="entry name" value="Rubisco_LSMT_subst-bd_sf"/>
</dbReference>
<evidence type="ECO:0000313" key="5">
    <source>
        <dbReference type="EMBL" id="PNR58165.1"/>
    </source>
</evidence>
<sequence>MPTSVAGIFHNIVSLQCGIPNGRGCEAPRAFSRSPGVSCKSLGFVENLCSPRFRKQKVNLSNAKRGSRCRNTLTTDVYQQDEHDIAKSKKEEHESGIDLKQWMEEQGLPKCNVALVEHQLAEGDKGKPIHYVVASQDLQPGDVALTVPKSLVVTLERVLGDETIAELLTTNKLSELACLALYLMYEKKQGKESYWYPYIRELDRQRGRGQLSVASPLLWSPEELNEYFTGSTMKEVVLERLAGIKREYEELDTVWFMAGSLFKQYPFDLPTEAFSFEIFKQAFVAVQSCVVHLQGVSLARRFALVPLGPPLLAYKSNCKAMLKAVGDNVQLEVDHAYKTGDPIAVWCGPQPNSKLLLNYGFVDEDNPFDRLAVEASLNTEDPLYQQKRAVVQKNNRLTIQTFQIYKGKEMEAVRDMLPYMRLGHLADPEEIETVSFAQEPLCYVSACNERAVLNQIEHFFERRLAGYKSSDTTKAVDAKKDAKRTVAKKLMSIEKNILRNALAAVHELIRELPDGAISPCIGPYLPNLK</sequence>
<dbReference type="SUPFAM" id="SSF82199">
    <property type="entry name" value="SET domain"/>
    <property type="match status" value="1"/>
</dbReference>
<evidence type="ECO:0000256" key="1">
    <source>
        <dbReference type="ARBA" id="ARBA00022603"/>
    </source>
</evidence>
<dbReference type="InterPro" id="IPR015353">
    <property type="entry name" value="Rubisco_LSMT_subst-bd"/>
</dbReference>
<reference evidence="6" key="3">
    <citation type="submission" date="2020-12" db="UniProtKB">
        <authorList>
            <consortium name="EnsemblPlants"/>
        </authorList>
    </citation>
    <scope>IDENTIFICATION</scope>
</reference>
<dbReference type="EMBL" id="ABEU02000003">
    <property type="protein sequence ID" value="PNR58165.1"/>
    <property type="molecule type" value="Genomic_DNA"/>
</dbReference>
<reference evidence="5 7" key="1">
    <citation type="journal article" date="2008" name="Science">
        <title>The Physcomitrella genome reveals evolutionary insights into the conquest of land by plants.</title>
        <authorList>
            <person name="Rensing S."/>
            <person name="Lang D."/>
            <person name="Zimmer A."/>
            <person name="Terry A."/>
            <person name="Salamov A."/>
            <person name="Shapiro H."/>
            <person name="Nishiyama T."/>
            <person name="Perroud P.-F."/>
            <person name="Lindquist E."/>
            <person name="Kamisugi Y."/>
            <person name="Tanahashi T."/>
            <person name="Sakakibara K."/>
            <person name="Fujita T."/>
            <person name="Oishi K."/>
            <person name="Shin-I T."/>
            <person name="Kuroki Y."/>
            <person name="Toyoda A."/>
            <person name="Suzuki Y."/>
            <person name="Hashimoto A."/>
            <person name="Yamaguchi K."/>
            <person name="Sugano A."/>
            <person name="Kohara Y."/>
            <person name="Fujiyama A."/>
            <person name="Anterola A."/>
            <person name="Aoki S."/>
            <person name="Ashton N."/>
            <person name="Barbazuk W.B."/>
            <person name="Barker E."/>
            <person name="Bennetzen J."/>
            <person name="Bezanilla M."/>
            <person name="Blankenship R."/>
            <person name="Cho S.H."/>
            <person name="Dutcher S."/>
            <person name="Estelle M."/>
            <person name="Fawcett J.A."/>
            <person name="Gundlach H."/>
            <person name="Hanada K."/>
            <person name="Heyl A."/>
            <person name="Hicks K.A."/>
            <person name="Hugh J."/>
            <person name="Lohr M."/>
            <person name="Mayer K."/>
            <person name="Melkozernov A."/>
            <person name="Murata T."/>
            <person name="Nelson D."/>
            <person name="Pils B."/>
            <person name="Prigge M."/>
            <person name="Reiss B."/>
            <person name="Renner T."/>
            <person name="Rombauts S."/>
            <person name="Rushton P."/>
            <person name="Sanderfoot A."/>
            <person name="Schween G."/>
            <person name="Shiu S.-H."/>
            <person name="Stueber K."/>
            <person name="Theodoulou F.L."/>
            <person name="Tu H."/>
            <person name="Van de Peer Y."/>
            <person name="Verrier P.J."/>
            <person name="Waters E."/>
            <person name="Wood A."/>
            <person name="Yang L."/>
            <person name="Cove D."/>
            <person name="Cuming A."/>
            <person name="Hasebe M."/>
            <person name="Lucas S."/>
            <person name="Mishler D.B."/>
            <person name="Reski R."/>
            <person name="Grigoriev I."/>
            <person name="Quatrano R.S."/>
            <person name="Boore J.L."/>
        </authorList>
    </citation>
    <scope>NUCLEOTIDE SEQUENCE [LARGE SCALE GENOMIC DNA]</scope>
    <source>
        <strain evidence="6 7">cv. Gransden 2004</strain>
    </source>
</reference>
<dbReference type="EnsemblPlants" id="Pp3c3_30340V3.1">
    <property type="protein sequence ID" value="Pp3c3_30340V3.1"/>
    <property type="gene ID" value="Pp3c3_30340"/>
</dbReference>
<dbReference type="Proteomes" id="UP000006727">
    <property type="component" value="Chromosome 3"/>
</dbReference>
<organism evidence="5">
    <name type="scientific">Physcomitrium patens</name>
    <name type="common">Spreading-leaved earth moss</name>
    <name type="synonym">Physcomitrella patens</name>
    <dbReference type="NCBI Taxonomy" id="3218"/>
    <lineage>
        <taxon>Eukaryota</taxon>
        <taxon>Viridiplantae</taxon>
        <taxon>Streptophyta</taxon>
        <taxon>Embryophyta</taxon>
        <taxon>Bryophyta</taxon>
        <taxon>Bryophytina</taxon>
        <taxon>Bryopsida</taxon>
        <taxon>Funariidae</taxon>
        <taxon>Funariales</taxon>
        <taxon>Funariaceae</taxon>
        <taxon>Physcomitrium</taxon>
    </lineage>
</organism>